<proteinExistence type="predicted"/>
<feature type="compositionally biased region" description="Basic residues" evidence="1">
    <location>
        <begin position="1"/>
        <end position="10"/>
    </location>
</feature>
<evidence type="ECO:0000256" key="1">
    <source>
        <dbReference type="SAM" id="MobiDB-lite"/>
    </source>
</evidence>
<dbReference type="PANTHER" id="PTHR31840">
    <property type="entry name" value="COILED-COIL DOMAIN-CONTAINING PROTEIN 97"/>
    <property type="match status" value="1"/>
</dbReference>
<evidence type="ECO:0000313" key="4">
    <source>
        <dbReference type="Proteomes" id="UP000706124"/>
    </source>
</evidence>
<feature type="region of interest" description="Disordered" evidence="1">
    <location>
        <begin position="1"/>
        <end position="27"/>
    </location>
</feature>
<organism evidence="3 4">
    <name type="scientific">Claviceps pazoutovae</name>
    <dbReference type="NCBI Taxonomy" id="1649127"/>
    <lineage>
        <taxon>Eukaryota</taxon>
        <taxon>Fungi</taxon>
        <taxon>Dikarya</taxon>
        <taxon>Ascomycota</taxon>
        <taxon>Pezizomycotina</taxon>
        <taxon>Sordariomycetes</taxon>
        <taxon>Hypocreomycetidae</taxon>
        <taxon>Hypocreales</taxon>
        <taxon>Clavicipitaceae</taxon>
        <taxon>Claviceps</taxon>
    </lineage>
</organism>
<name>A0A9P7M8F3_9HYPO</name>
<sequence length="211" mass="24219">MSSASTHRHGHANDRPRIWPAKSAAKTAQITLQNRRRAYLERHPSYFDSVDDESADPFLYECLIKHHQTPQERQAEGLTRGYARSLEADLARGESRLSALATQAAGEQPTEFDAPSPSRWRSSGRSSGVDRDWEEEGKQAPTKEQGRALWREFLTERFIHGGDEDFLYGDVDEDESLDGEARREEEEKWFEEEEEGWCVEERVGETGVQDY</sequence>
<evidence type="ECO:0000259" key="2">
    <source>
        <dbReference type="Pfam" id="PF09747"/>
    </source>
</evidence>
<feature type="compositionally biased region" description="Acidic residues" evidence="1">
    <location>
        <begin position="164"/>
        <end position="178"/>
    </location>
</feature>
<dbReference type="EMBL" id="SRPO01000389">
    <property type="protein sequence ID" value="KAG5933186.1"/>
    <property type="molecule type" value="Genomic_DNA"/>
</dbReference>
<accession>A0A9P7M8F3</accession>
<keyword evidence="4" id="KW-1185">Reference proteome</keyword>
<dbReference type="InterPro" id="IPR040233">
    <property type="entry name" value="CCD97-like_C"/>
</dbReference>
<feature type="compositionally biased region" description="Acidic residues" evidence="1">
    <location>
        <begin position="187"/>
        <end position="198"/>
    </location>
</feature>
<dbReference type="PANTHER" id="PTHR31840:SF1">
    <property type="entry name" value="COILED-COIL DOMAIN-CONTAINING PROTEIN 97"/>
    <property type="match status" value="1"/>
</dbReference>
<feature type="domain" description="CCD97-like C-terminal" evidence="2">
    <location>
        <begin position="34"/>
        <end position="103"/>
    </location>
</feature>
<reference evidence="3 4" key="1">
    <citation type="journal article" date="2020" name="bioRxiv">
        <title>Whole genome comparisons of ergot fungi reveals the divergence and evolution of species within the genus Claviceps are the result of varying mechanisms driving genome evolution and host range expansion.</title>
        <authorList>
            <person name="Wyka S.A."/>
            <person name="Mondo S.J."/>
            <person name="Liu M."/>
            <person name="Dettman J."/>
            <person name="Nalam V."/>
            <person name="Broders K.D."/>
        </authorList>
    </citation>
    <scope>NUCLEOTIDE SEQUENCE [LARGE SCALE GENOMIC DNA]</scope>
    <source>
        <strain evidence="3 4">CCC 1485</strain>
    </source>
</reference>
<feature type="domain" description="CCD97-like C-terminal" evidence="2">
    <location>
        <begin position="124"/>
        <end position="193"/>
    </location>
</feature>
<protein>
    <recommendedName>
        <fullName evidence="2">CCD97-like C-terminal domain-containing protein</fullName>
    </recommendedName>
</protein>
<dbReference type="OrthoDB" id="333176at2759"/>
<feature type="region of interest" description="Disordered" evidence="1">
    <location>
        <begin position="164"/>
        <end position="211"/>
    </location>
</feature>
<feature type="region of interest" description="Disordered" evidence="1">
    <location>
        <begin position="100"/>
        <end position="146"/>
    </location>
</feature>
<evidence type="ECO:0000313" key="3">
    <source>
        <dbReference type="EMBL" id="KAG5933186.1"/>
    </source>
</evidence>
<dbReference type="InterPro" id="IPR018613">
    <property type="entry name" value="Ccdc97-like"/>
</dbReference>
<feature type="compositionally biased region" description="Low complexity" evidence="1">
    <location>
        <begin position="115"/>
        <end position="127"/>
    </location>
</feature>
<dbReference type="Pfam" id="PF09747">
    <property type="entry name" value="CCD97-like_C"/>
    <property type="match status" value="2"/>
</dbReference>
<gene>
    <name evidence="3" type="ORF">E4U60_004632</name>
</gene>
<comment type="caution">
    <text evidence="3">The sequence shown here is derived from an EMBL/GenBank/DDBJ whole genome shotgun (WGS) entry which is preliminary data.</text>
</comment>
<dbReference type="Proteomes" id="UP000706124">
    <property type="component" value="Unassembled WGS sequence"/>
</dbReference>
<dbReference type="AlphaFoldDB" id="A0A9P7M8F3"/>